<dbReference type="InterPro" id="IPR020798">
    <property type="entry name" value="Ribosomal_uL16_CS"/>
</dbReference>
<dbReference type="InterPro" id="IPR016180">
    <property type="entry name" value="Ribosomal_uL16_dom"/>
</dbReference>
<gene>
    <name evidence="5" type="primary">rpl16</name>
</gene>
<dbReference type="InterPro" id="IPR047873">
    <property type="entry name" value="Ribosomal_uL16"/>
</dbReference>
<dbReference type="Pfam" id="PF00252">
    <property type="entry name" value="Ribosomal_L16"/>
    <property type="match status" value="1"/>
</dbReference>
<organism evidence="5">
    <name type="scientific">Nitzschia sp.</name>
    <name type="common">in: diatoms</name>
    <dbReference type="NCBI Taxonomy" id="1884248"/>
    <lineage>
        <taxon>Eukaryota</taxon>
        <taxon>Sar</taxon>
        <taxon>Stramenopiles</taxon>
        <taxon>Ochrophyta</taxon>
        <taxon>Bacillariophyta</taxon>
        <taxon>Bacillariophyceae</taxon>
        <taxon>Bacillariophycidae</taxon>
        <taxon>Bacillariales</taxon>
        <taxon>Bacillariaceae</taxon>
        <taxon>Nitzschia</taxon>
    </lineage>
</organism>
<keyword evidence="2 4" id="KW-0689">Ribosomal protein</keyword>
<proteinExistence type="inferred from homology"/>
<comment type="similarity">
    <text evidence="1 4">Belongs to the universal ribosomal protein uL16 family.</text>
</comment>
<evidence type="ECO:0000313" key="5">
    <source>
        <dbReference type="EMBL" id="QES95298.1"/>
    </source>
</evidence>
<evidence type="ECO:0000256" key="2">
    <source>
        <dbReference type="ARBA" id="ARBA00022980"/>
    </source>
</evidence>
<accession>A0A5J6DUJ2</accession>
<keyword evidence="3 4" id="KW-0687">Ribonucleoprotein</keyword>
<dbReference type="AlphaFoldDB" id="A0A5J6DUJ2"/>
<dbReference type="NCBIfam" id="TIGR01164">
    <property type="entry name" value="rplP_bact"/>
    <property type="match status" value="1"/>
</dbReference>
<evidence type="ECO:0000256" key="3">
    <source>
        <dbReference type="ARBA" id="ARBA00023274"/>
    </source>
</evidence>
<sequence>MLYPKKLKYVKYHRGNMKGKNLKKNKLYFGKFGLIALKSNWITTNQLEAVRKVISKSTQREAKLWFRIFPDKPVTLRSSESRMGSGKGSVNHWVCSIKYGTIILEIDYVSKLIAKNALQLAAHKLPIQVAFISKF</sequence>
<reference evidence="5" key="1">
    <citation type="journal article" date="2019" name="Am. J. Bot.">
        <title>A single loss of photosynthesis in the diatom order Bacillariales (Bacillariophyta).</title>
        <authorList>
            <person name="Onyshchenko A."/>
            <person name="Ruck E.C."/>
            <person name="Nakov T."/>
            <person name="Alverson A.J."/>
        </authorList>
    </citation>
    <scope>NUCLEOTIDE SEQUENCE</scope>
    <source>
        <strain evidence="5">Nitz4</strain>
    </source>
</reference>
<geneLocation type="plastid" evidence="5"/>
<dbReference type="PRINTS" id="PR00060">
    <property type="entry name" value="RIBOSOMALL16"/>
</dbReference>
<dbReference type="CDD" id="cd01433">
    <property type="entry name" value="Ribosomal_L16_L10e"/>
    <property type="match status" value="1"/>
</dbReference>
<dbReference type="FunFam" id="3.90.1170.10:FF:000001">
    <property type="entry name" value="50S ribosomal protein L16"/>
    <property type="match status" value="1"/>
</dbReference>
<dbReference type="InterPro" id="IPR000114">
    <property type="entry name" value="Ribosomal_uL16_bact-type"/>
</dbReference>
<dbReference type="InterPro" id="IPR036920">
    <property type="entry name" value="Ribosomal_uL16_sf"/>
</dbReference>
<dbReference type="EMBL" id="MG273660">
    <property type="protein sequence ID" value="QES95298.1"/>
    <property type="molecule type" value="Genomic_DNA"/>
</dbReference>
<dbReference type="Gene3D" id="3.90.1170.10">
    <property type="entry name" value="Ribosomal protein L10e/L16"/>
    <property type="match status" value="1"/>
</dbReference>
<name>A0A5J6DUJ2_9STRA</name>
<dbReference type="GO" id="GO:0032543">
    <property type="term" value="P:mitochondrial translation"/>
    <property type="evidence" value="ECO:0007669"/>
    <property type="project" value="TreeGrafter"/>
</dbReference>
<dbReference type="PANTHER" id="PTHR12220">
    <property type="entry name" value="50S/60S RIBOSOMAL PROTEIN L16"/>
    <property type="match status" value="1"/>
</dbReference>
<evidence type="ECO:0000256" key="4">
    <source>
        <dbReference type="RuleBase" id="RU004413"/>
    </source>
</evidence>
<dbReference type="SUPFAM" id="SSF54686">
    <property type="entry name" value="Ribosomal protein L16p/L10e"/>
    <property type="match status" value="1"/>
</dbReference>
<dbReference type="PANTHER" id="PTHR12220:SF13">
    <property type="entry name" value="LARGE RIBOSOMAL SUBUNIT PROTEIN UL16M"/>
    <property type="match status" value="1"/>
</dbReference>
<dbReference type="GO" id="GO:0005762">
    <property type="term" value="C:mitochondrial large ribosomal subunit"/>
    <property type="evidence" value="ECO:0007669"/>
    <property type="project" value="TreeGrafter"/>
</dbReference>
<keyword evidence="5" id="KW-0934">Plastid</keyword>
<dbReference type="GO" id="GO:0019843">
    <property type="term" value="F:rRNA binding"/>
    <property type="evidence" value="ECO:0007669"/>
    <property type="project" value="InterPro"/>
</dbReference>
<dbReference type="GO" id="GO:0003735">
    <property type="term" value="F:structural constituent of ribosome"/>
    <property type="evidence" value="ECO:0007669"/>
    <property type="project" value="InterPro"/>
</dbReference>
<dbReference type="PROSITE" id="PS00701">
    <property type="entry name" value="RIBOSOMAL_L16_2"/>
    <property type="match status" value="1"/>
</dbReference>
<evidence type="ECO:0000256" key="1">
    <source>
        <dbReference type="ARBA" id="ARBA00008931"/>
    </source>
</evidence>
<protein>
    <submittedName>
        <fullName evidence="5">Ribosomal protein L16</fullName>
    </submittedName>
</protein>